<proteinExistence type="predicted"/>
<feature type="transmembrane region" description="Helical" evidence="1">
    <location>
        <begin position="175"/>
        <end position="197"/>
    </location>
</feature>
<reference evidence="3" key="1">
    <citation type="submission" date="2016-10" db="EMBL/GenBank/DDBJ databases">
        <authorList>
            <person name="Varghese N."/>
            <person name="Submissions S."/>
        </authorList>
    </citation>
    <scope>NUCLEOTIDE SEQUENCE [LARGE SCALE GENOMIC DNA]</scope>
    <source>
        <strain evidence="3">BP1-148</strain>
    </source>
</reference>
<gene>
    <name evidence="2" type="ORF">SAMN04487901_101328</name>
</gene>
<dbReference type="EMBL" id="FNCQ01000001">
    <property type="protein sequence ID" value="SDG22734.1"/>
    <property type="molecule type" value="Genomic_DNA"/>
</dbReference>
<evidence type="ECO:0000313" key="3">
    <source>
        <dbReference type="Proteomes" id="UP000198779"/>
    </source>
</evidence>
<dbReference type="Proteomes" id="UP000198779">
    <property type="component" value="Unassembled WGS sequence"/>
</dbReference>
<dbReference type="AlphaFoldDB" id="A0A1G7SIL7"/>
<accession>A0A1G7SIL7</accession>
<dbReference type="PANTHER" id="PTHR35337">
    <property type="entry name" value="SLR1478 PROTEIN"/>
    <property type="match status" value="1"/>
</dbReference>
<keyword evidence="1" id="KW-0812">Transmembrane</keyword>
<dbReference type="STRING" id="645274.SAMN04487901_101328"/>
<feature type="transmembrane region" description="Helical" evidence="1">
    <location>
        <begin position="300"/>
        <end position="320"/>
    </location>
</feature>
<sequence>MSLDNWKLMKEVTFIRQNLDKWRSYETVAESPALSTPDEMADAYIDVTSDLAFSQTHYPQSRITLYLNNLASAIHQNIYRNKRERWSRIITFWTREMPLIMWDARKELRLSFIIFLISALIGVLSQWLDPDFSRLVMGNRYVEMTLNNIENGTPMAVYDGGSEGLMFFMITKNNIGVAFMAFVSGLLTSFGTGFILLQNGVMLGAFQTFFAQHGLLWESALAIWLHGTIEISAIIVAGAAGLAMGNGWLFPGTYSRLYSFRRGAKRGLKIVIGTVPLFCVAGFIEGFLTRHTEWPDMGRLTIILLSAAFIIYYYIVLPYFRNKSQTSNQR</sequence>
<evidence type="ECO:0000256" key="1">
    <source>
        <dbReference type="SAM" id="Phobius"/>
    </source>
</evidence>
<name>A0A1G7SIL7_9BACT</name>
<evidence type="ECO:0000313" key="2">
    <source>
        <dbReference type="EMBL" id="SDG22734.1"/>
    </source>
</evidence>
<feature type="transmembrane region" description="Helical" evidence="1">
    <location>
        <begin position="231"/>
        <end position="250"/>
    </location>
</feature>
<keyword evidence="1" id="KW-1133">Transmembrane helix</keyword>
<keyword evidence="3" id="KW-1185">Reference proteome</keyword>
<feature type="transmembrane region" description="Helical" evidence="1">
    <location>
        <begin position="270"/>
        <end position="288"/>
    </location>
</feature>
<dbReference type="PANTHER" id="PTHR35337:SF1">
    <property type="entry name" value="SLR1478 PROTEIN"/>
    <property type="match status" value="1"/>
</dbReference>
<feature type="transmembrane region" description="Helical" evidence="1">
    <location>
        <begin position="110"/>
        <end position="128"/>
    </location>
</feature>
<protein>
    <submittedName>
        <fullName evidence="2">Uncharacterized membrane protein SpoIIM, required for sporulation</fullName>
    </submittedName>
</protein>
<dbReference type="InterPro" id="IPR002798">
    <property type="entry name" value="SpoIIM-like"/>
</dbReference>
<dbReference type="Pfam" id="PF01944">
    <property type="entry name" value="SpoIIM"/>
    <property type="match status" value="1"/>
</dbReference>
<organism evidence="2 3">
    <name type="scientific">Prevotella communis</name>
    <dbReference type="NCBI Taxonomy" id="2913614"/>
    <lineage>
        <taxon>Bacteria</taxon>
        <taxon>Pseudomonadati</taxon>
        <taxon>Bacteroidota</taxon>
        <taxon>Bacteroidia</taxon>
        <taxon>Bacteroidales</taxon>
        <taxon>Prevotellaceae</taxon>
        <taxon>Prevotella</taxon>
    </lineage>
</organism>
<keyword evidence="1" id="KW-0472">Membrane</keyword>